<accession>A0A0A9WZP3</accession>
<dbReference type="EMBL" id="GBHO01030703">
    <property type="protein sequence ID" value="JAG12901.1"/>
    <property type="molecule type" value="Transcribed_RNA"/>
</dbReference>
<proteinExistence type="predicted"/>
<gene>
    <name evidence="1" type="primary">Sptb</name>
    <name evidence="1" type="ORF">CM83_64729</name>
</gene>
<name>A0A0A9WZP3_LYGHE</name>
<evidence type="ECO:0000313" key="1">
    <source>
        <dbReference type="EMBL" id="JAG12901.1"/>
    </source>
</evidence>
<sequence length="189" mass="22055">MTTRDALYMLENLHEVGNPFAKQFFRMDQITVEPPPDVVQLMEQYSGGSTNTLQPMEQEISTLFQNWINTCAVQHSTGVDTAMLMATPKQCHARDIFFGEWFHPYVWTKVFGYCDVRIGDVISNVFRYEYELVDSVRTFKEDLYLLHYRNDTRTIHICYEEDAADTDVLFSLIHATRVAHAVRQLELWG</sequence>
<reference evidence="1" key="2">
    <citation type="submission" date="2014-07" db="EMBL/GenBank/DDBJ databases">
        <authorList>
            <person name="Hull J."/>
        </authorList>
    </citation>
    <scope>NUCLEOTIDE SEQUENCE</scope>
</reference>
<organism evidence="1">
    <name type="scientific">Lygus hesperus</name>
    <name type="common">Western plant bug</name>
    <dbReference type="NCBI Taxonomy" id="30085"/>
    <lineage>
        <taxon>Eukaryota</taxon>
        <taxon>Metazoa</taxon>
        <taxon>Ecdysozoa</taxon>
        <taxon>Arthropoda</taxon>
        <taxon>Hexapoda</taxon>
        <taxon>Insecta</taxon>
        <taxon>Pterygota</taxon>
        <taxon>Neoptera</taxon>
        <taxon>Paraneoptera</taxon>
        <taxon>Hemiptera</taxon>
        <taxon>Heteroptera</taxon>
        <taxon>Panheteroptera</taxon>
        <taxon>Cimicomorpha</taxon>
        <taxon>Miridae</taxon>
        <taxon>Mirini</taxon>
        <taxon>Lygus</taxon>
    </lineage>
</organism>
<reference evidence="1" key="1">
    <citation type="journal article" date="2014" name="PLoS ONE">
        <title>Transcriptome-Based Identification of ABC Transporters in the Western Tarnished Plant Bug Lygus hesperus.</title>
        <authorList>
            <person name="Hull J.J."/>
            <person name="Chaney K."/>
            <person name="Geib S.M."/>
            <person name="Fabrick J.A."/>
            <person name="Brent C.S."/>
            <person name="Walsh D."/>
            <person name="Lavine L.C."/>
        </authorList>
    </citation>
    <scope>NUCLEOTIDE SEQUENCE</scope>
</reference>
<protein>
    <submittedName>
        <fullName evidence="1">Spectrin beta chain, erythrocyte</fullName>
    </submittedName>
</protein>
<dbReference type="AlphaFoldDB" id="A0A0A9WZP3"/>